<dbReference type="Pfam" id="PF10825">
    <property type="entry name" value="DUF2752"/>
    <property type="match status" value="1"/>
</dbReference>
<evidence type="ECO:0000313" key="3">
    <source>
        <dbReference type="Proteomes" id="UP000824076"/>
    </source>
</evidence>
<feature type="transmembrane region" description="Helical" evidence="1">
    <location>
        <begin position="82"/>
        <end position="99"/>
    </location>
</feature>
<dbReference type="InterPro" id="IPR021215">
    <property type="entry name" value="DUF2752"/>
</dbReference>
<comment type="caution">
    <text evidence="2">The sequence shown here is derived from an EMBL/GenBank/DDBJ whole genome shotgun (WGS) entry which is preliminary data.</text>
</comment>
<protein>
    <submittedName>
        <fullName evidence="2">DUF2752 domain-containing protein</fullName>
    </submittedName>
</protein>
<dbReference type="PROSITE" id="PS51257">
    <property type="entry name" value="PROKAR_LIPOPROTEIN"/>
    <property type="match status" value="1"/>
</dbReference>
<dbReference type="AlphaFoldDB" id="A0A9D1LFS1"/>
<gene>
    <name evidence="2" type="ORF">IAD18_00380</name>
</gene>
<reference evidence="2" key="1">
    <citation type="submission" date="2020-10" db="EMBL/GenBank/DDBJ databases">
        <authorList>
            <person name="Gilroy R."/>
        </authorList>
    </citation>
    <scope>NUCLEOTIDE SEQUENCE</scope>
    <source>
        <strain evidence="2">17073</strain>
    </source>
</reference>
<evidence type="ECO:0000313" key="2">
    <source>
        <dbReference type="EMBL" id="HIU38109.1"/>
    </source>
</evidence>
<feature type="transmembrane region" description="Helical" evidence="1">
    <location>
        <begin position="111"/>
        <end position="131"/>
    </location>
</feature>
<dbReference type="Proteomes" id="UP000824076">
    <property type="component" value="Unassembled WGS sequence"/>
</dbReference>
<keyword evidence="1" id="KW-1133">Transmembrane helix</keyword>
<accession>A0A9D1LFS1</accession>
<reference evidence="2" key="2">
    <citation type="journal article" date="2021" name="PeerJ">
        <title>Extensive microbial diversity within the chicken gut microbiome revealed by metagenomics and culture.</title>
        <authorList>
            <person name="Gilroy R."/>
            <person name="Ravi A."/>
            <person name="Getino M."/>
            <person name="Pursley I."/>
            <person name="Horton D.L."/>
            <person name="Alikhan N.F."/>
            <person name="Baker D."/>
            <person name="Gharbi K."/>
            <person name="Hall N."/>
            <person name="Watson M."/>
            <person name="Adriaenssens E.M."/>
            <person name="Foster-Nyarko E."/>
            <person name="Jarju S."/>
            <person name="Secka A."/>
            <person name="Antonio M."/>
            <person name="Oren A."/>
            <person name="Chaudhuri R.R."/>
            <person name="La Ragione R."/>
            <person name="Hildebrand F."/>
            <person name="Pallen M.J."/>
        </authorList>
    </citation>
    <scope>NUCLEOTIDE SEQUENCE</scope>
    <source>
        <strain evidence="2">17073</strain>
    </source>
</reference>
<organism evidence="2 3">
    <name type="scientific">Candidatus Limisoma intestinavium</name>
    <dbReference type="NCBI Taxonomy" id="2840856"/>
    <lineage>
        <taxon>Bacteria</taxon>
        <taxon>Pseudomonadati</taxon>
        <taxon>Bacteroidota</taxon>
        <taxon>Bacteroidia</taxon>
        <taxon>Bacteroidales</taxon>
        <taxon>Candidatus Limisoma</taxon>
    </lineage>
</organism>
<sequence>MAVGGKTRHAKLRIFVWVAIALLVACGGFCYFYFFDTTQSAFAPQCFFLKLTGWRCPGCGTQRAFHELAHLNVAGVARYNPFLFFAIPYLVAIVYAEIARRMGRSPRFVRFLYSRPAIMAVFWLIVAYWVLRNVFNI</sequence>
<dbReference type="EMBL" id="DVMS01000010">
    <property type="protein sequence ID" value="HIU38109.1"/>
    <property type="molecule type" value="Genomic_DNA"/>
</dbReference>
<keyword evidence="1" id="KW-0812">Transmembrane</keyword>
<keyword evidence="1" id="KW-0472">Membrane</keyword>
<name>A0A9D1LFS1_9BACT</name>
<proteinExistence type="predicted"/>
<evidence type="ECO:0000256" key="1">
    <source>
        <dbReference type="SAM" id="Phobius"/>
    </source>
</evidence>
<feature type="transmembrane region" description="Helical" evidence="1">
    <location>
        <begin position="12"/>
        <end position="34"/>
    </location>
</feature>